<dbReference type="Gene3D" id="3.50.50.60">
    <property type="entry name" value="FAD/NAD(P)-binding domain"/>
    <property type="match status" value="1"/>
</dbReference>
<proteinExistence type="predicted"/>
<dbReference type="Gene3D" id="3.30.9.10">
    <property type="entry name" value="D-Amino Acid Oxidase, subunit A, domain 2"/>
    <property type="match status" value="1"/>
</dbReference>
<dbReference type="InterPro" id="IPR006076">
    <property type="entry name" value="FAD-dep_OxRdtase"/>
</dbReference>
<feature type="domain" description="FAD dependent oxidoreductase" evidence="2">
    <location>
        <begin position="71"/>
        <end position="477"/>
    </location>
</feature>
<comment type="caution">
    <text evidence="3">The sequence shown here is derived from an EMBL/GenBank/DDBJ whole genome shotgun (WGS) entry which is preliminary data.</text>
</comment>
<dbReference type="PANTHER" id="PTHR13847:SF260">
    <property type="entry name" value="FAD DEPENDENT OXIDOREDUCTASE DOMAIN-CONTAINING PROTEIN"/>
    <property type="match status" value="1"/>
</dbReference>
<gene>
    <name evidence="3" type="ORF">MSAN_00645100</name>
</gene>
<evidence type="ECO:0000259" key="2">
    <source>
        <dbReference type="Pfam" id="PF01266"/>
    </source>
</evidence>
<feature type="signal peptide" evidence="1">
    <location>
        <begin position="1"/>
        <end position="16"/>
    </location>
</feature>
<dbReference type="InterPro" id="IPR036188">
    <property type="entry name" value="FAD/NAD-bd_sf"/>
</dbReference>
<protein>
    <submittedName>
        <fullName evidence="3">DAO domain-containing protein</fullName>
    </submittedName>
</protein>
<dbReference type="PANTHER" id="PTHR13847">
    <property type="entry name" value="SARCOSINE DEHYDROGENASE-RELATED"/>
    <property type="match status" value="1"/>
</dbReference>
<name>A0A8H6Z0W2_9AGAR</name>
<organism evidence="3 4">
    <name type="scientific">Mycena sanguinolenta</name>
    <dbReference type="NCBI Taxonomy" id="230812"/>
    <lineage>
        <taxon>Eukaryota</taxon>
        <taxon>Fungi</taxon>
        <taxon>Dikarya</taxon>
        <taxon>Basidiomycota</taxon>
        <taxon>Agaricomycotina</taxon>
        <taxon>Agaricomycetes</taxon>
        <taxon>Agaricomycetidae</taxon>
        <taxon>Agaricales</taxon>
        <taxon>Marasmiineae</taxon>
        <taxon>Mycenaceae</taxon>
        <taxon>Mycena</taxon>
    </lineage>
</organism>
<dbReference type="SUPFAM" id="SSF51905">
    <property type="entry name" value="FAD/NAD(P)-binding domain"/>
    <property type="match status" value="1"/>
</dbReference>
<evidence type="ECO:0000313" key="3">
    <source>
        <dbReference type="EMBL" id="KAF7370148.1"/>
    </source>
</evidence>
<feature type="chain" id="PRO_5034502509" evidence="1">
    <location>
        <begin position="17"/>
        <end position="506"/>
    </location>
</feature>
<dbReference type="GO" id="GO:0005737">
    <property type="term" value="C:cytoplasm"/>
    <property type="evidence" value="ECO:0007669"/>
    <property type="project" value="TreeGrafter"/>
</dbReference>
<dbReference type="OrthoDB" id="429143at2759"/>
<dbReference type="Pfam" id="PF01266">
    <property type="entry name" value="DAO"/>
    <property type="match status" value="1"/>
</dbReference>
<evidence type="ECO:0000256" key="1">
    <source>
        <dbReference type="SAM" id="SignalP"/>
    </source>
</evidence>
<sequence>MLRFCILFILLGLAQALSASSYYSPQTPFKTSHKPADLPQLNPTHSFWIDSLGANPLADEGSTGTLTDAADVCIIGSGITGVSAAYHLANTVKSERFPVPHQGTKVRAVILEAREFCSGATGRNGGNLTPYEFFSFNKIQSLFGHEAALRFYAVEDYSVAEMVRIAKESGWADEVDLVEGGHLNVMLTESDLSELQEDFASAIAAGRNVNASWLSREEMNATFGTYNWGVRTPGYNLWPLKFVTQLFKQSLKITPQLDLRLHTHTPVTSISPANSASPSVHRWTLTTPRGSVYCSSVLHATNGYASHLLPHMAGPSGIVPVREQVVAIRAAAPPEVLSTTSWLGNEGYWFPRPLEPSKSTPLVILGGARSAAGPPFEVDTTDDSVINGNVGIVLRNFLPEMFPGLYAPGQEPEAEWTGIMGFTSLDIPFVGPVLSSHSSTPPNLNIATLYKGQFISAGYAGHGMPRAFACAEVVVQMILDEFTGTEWISPAWFPKPFLTWVRDDEN</sequence>
<dbReference type="AlphaFoldDB" id="A0A8H6Z0W2"/>
<keyword evidence="1" id="KW-0732">Signal</keyword>
<dbReference type="Proteomes" id="UP000623467">
    <property type="component" value="Unassembled WGS sequence"/>
</dbReference>
<dbReference type="EMBL" id="JACAZH010000004">
    <property type="protein sequence ID" value="KAF7370148.1"/>
    <property type="molecule type" value="Genomic_DNA"/>
</dbReference>
<accession>A0A8H6Z0W2</accession>
<reference evidence="3" key="1">
    <citation type="submission" date="2020-05" db="EMBL/GenBank/DDBJ databases">
        <title>Mycena genomes resolve the evolution of fungal bioluminescence.</title>
        <authorList>
            <person name="Tsai I.J."/>
        </authorList>
    </citation>
    <scope>NUCLEOTIDE SEQUENCE</scope>
    <source>
        <strain evidence="3">160909Yilan</strain>
    </source>
</reference>
<keyword evidence="4" id="KW-1185">Reference proteome</keyword>
<evidence type="ECO:0000313" key="4">
    <source>
        <dbReference type="Proteomes" id="UP000623467"/>
    </source>
</evidence>